<dbReference type="CDD" id="cd18732">
    <property type="entry name" value="PIN_MtVapC4-C5_like"/>
    <property type="match status" value="1"/>
</dbReference>
<dbReference type="PANTHER" id="PTHR33653:SF1">
    <property type="entry name" value="RIBONUCLEASE VAPC2"/>
    <property type="match status" value="1"/>
</dbReference>
<protein>
    <recommendedName>
        <fullName evidence="8">Ribonuclease VapC</fullName>
        <shortName evidence="8">RNase VapC</shortName>
        <ecNumber evidence="8">3.1.-.-</ecNumber>
    </recommendedName>
    <alternativeName>
        <fullName evidence="8">Toxin VapC</fullName>
    </alternativeName>
</protein>
<dbReference type="EMBL" id="CP016174">
    <property type="protein sequence ID" value="ANN21436.1"/>
    <property type="molecule type" value="Genomic_DNA"/>
</dbReference>
<keyword evidence="6 8" id="KW-0460">Magnesium</keyword>
<name>A0A193C9Z5_AMYOR</name>
<dbReference type="GO" id="GO:0090729">
    <property type="term" value="F:toxin activity"/>
    <property type="evidence" value="ECO:0007669"/>
    <property type="project" value="UniProtKB-KW"/>
</dbReference>
<dbReference type="PANTHER" id="PTHR33653">
    <property type="entry name" value="RIBONUCLEASE VAPC2"/>
    <property type="match status" value="1"/>
</dbReference>
<dbReference type="GO" id="GO:0004540">
    <property type="term" value="F:RNA nuclease activity"/>
    <property type="evidence" value="ECO:0007669"/>
    <property type="project" value="InterPro"/>
</dbReference>
<keyword evidence="5 8" id="KW-0378">Hydrolase</keyword>
<keyword evidence="2 8" id="KW-1277">Toxin-antitoxin system</keyword>
<dbReference type="InterPro" id="IPR022907">
    <property type="entry name" value="VapC_family"/>
</dbReference>
<evidence type="ECO:0000256" key="7">
    <source>
        <dbReference type="ARBA" id="ARBA00038093"/>
    </source>
</evidence>
<feature type="domain" description="PIN" evidence="9">
    <location>
        <begin position="5"/>
        <end position="122"/>
    </location>
</feature>
<evidence type="ECO:0000256" key="1">
    <source>
        <dbReference type="ARBA" id="ARBA00001946"/>
    </source>
</evidence>
<dbReference type="Proteomes" id="UP000093695">
    <property type="component" value="Chromosome"/>
</dbReference>
<dbReference type="GO" id="GO:0016787">
    <property type="term" value="F:hydrolase activity"/>
    <property type="evidence" value="ECO:0007669"/>
    <property type="project" value="UniProtKB-KW"/>
</dbReference>
<dbReference type="KEGG" id="aori:SD37_41610"/>
<keyword evidence="3 8" id="KW-0540">Nuclease</keyword>
<evidence type="ECO:0000256" key="3">
    <source>
        <dbReference type="ARBA" id="ARBA00022722"/>
    </source>
</evidence>
<dbReference type="Pfam" id="PF01850">
    <property type="entry name" value="PIN"/>
    <property type="match status" value="1"/>
</dbReference>
<feature type="binding site" evidence="8">
    <location>
        <position position="8"/>
    </location>
    <ligand>
        <name>Mg(2+)</name>
        <dbReference type="ChEBI" id="CHEBI:18420"/>
    </ligand>
</feature>
<dbReference type="Gene3D" id="3.40.50.1010">
    <property type="entry name" value="5'-nuclease"/>
    <property type="match status" value="1"/>
</dbReference>
<evidence type="ECO:0000313" key="10">
    <source>
        <dbReference type="EMBL" id="ANN21436.1"/>
    </source>
</evidence>
<dbReference type="GO" id="GO:0000287">
    <property type="term" value="F:magnesium ion binding"/>
    <property type="evidence" value="ECO:0007669"/>
    <property type="project" value="UniProtKB-UniRule"/>
</dbReference>
<dbReference type="HAMAP" id="MF_00265">
    <property type="entry name" value="VapC_Nob1"/>
    <property type="match status" value="1"/>
</dbReference>
<dbReference type="STRING" id="31958.SD37_41610"/>
<keyword evidence="4 8" id="KW-0479">Metal-binding</keyword>
<sequence length="138" mass="14757">MTEAVLLDTSAVIALPRPEELSLDAPAAISSITLAELAAGVHGAARPRDRASRLVRLQRVEARMVCLPFTPEAARMYGQLYAMVLDGGRQPRGRRMDLLIAAVAAIHRIPLVTRNGADFTDLAPLVKVIALPALPTAD</sequence>
<keyword evidence="11" id="KW-1185">Reference proteome</keyword>
<dbReference type="eggNOG" id="COG1487">
    <property type="taxonomic scope" value="Bacteria"/>
</dbReference>
<dbReference type="InterPro" id="IPR002716">
    <property type="entry name" value="PIN_dom"/>
</dbReference>
<evidence type="ECO:0000256" key="5">
    <source>
        <dbReference type="ARBA" id="ARBA00022801"/>
    </source>
</evidence>
<dbReference type="SUPFAM" id="SSF88723">
    <property type="entry name" value="PIN domain-like"/>
    <property type="match status" value="1"/>
</dbReference>
<gene>
    <name evidence="8" type="primary">vapC</name>
    <name evidence="10" type="ORF">SD37_41610</name>
</gene>
<evidence type="ECO:0000256" key="6">
    <source>
        <dbReference type="ARBA" id="ARBA00022842"/>
    </source>
</evidence>
<organism evidence="10 11">
    <name type="scientific">Amycolatopsis orientalis</name>
    <name type="common">Nocardia orientalis</name>
    <dbReference type="NCBI Taxonomy" id="31958"/>
    <lineage>
        <taxon>Bacteria</taxon>
        <taxon>Bacillati</taxon>
        <taxon>Actinomycetota</taxon>
        <taxon>Actinomycetes</taxon>
        <taxon>Pseudonocardiales</taxon>
        <taxon>Pseudonocardiaceae</taxon>
        <taxon>Amycolatopsis</taxon>
    </lineage>
</organism>
<keyword evidence="8" id="KW-0800">Toxin</keyword>
<dbReference type="RefSeq" id="WP_044849542.1">
    <property type="nucleotide sequence ID" value="NZ_CP016174.1"/>
</dbReference>
<dbReference type="EC" id="3.1.-.-" evidence="8"/>
<evidence type="ECO:0000256" key="8">
    <source>
        <dbReference type="HAMAP-Rule" id="MF_00265"/>
    </source>
</evidence>
<evidence type="ECO:0000256" key="4">
    <source>
        <dbReference type="ARBA" id="ARBA00022723"/>
    </source>
</evidence>
<evidence type="ECO:0000313" key="11">
    <source>
        <dbReference type="Proteomes" id="UP000093695"/>
    </source>
</evidence>
<evidence type="ECO:0000256" key="2">
    <source>
        <dbReference type="ARBA" id="ARBA00022649"/>
    </source>
</evidence>
<proteinExistence type="inferred from homology"/>
<evidence type="ECO:0000259" key="9">
    <source>
        <dbReference type="Pfam" id="PF01850"/>
    </source>
</evidence>
<accession>A0A193C9Z5</accession>
<comment type="function">
    <text evidence="8">Toxic component of a toxin-antitoxin (TA) system. An RNase.</text>
</comment>
<dbReference type="InterPro" id="IPR050556">
    <property type="entry name" value="Type_II_TA_system_RNase"/>
</dbReference>
<comment type="cofactor">
    <cofactor evidence="1 8">
        <name>Mg(2+)</name>
        <dbReference type="ChEBI" id="CHEBI:18420"/>
    </cofactor>
</comment>
<comment type="similarity">
    <text evidence="7 8">Belongs to the PINc/VapC protein family.</text>
</comment>
<reference evidence="10 11" key="1">
    <citation type="journal article" date="2015" name="Genome Announc.">
        <title>Draft Genome Sequence of Norvancomycin-Producing Strain Amycolatopsis orientalis CPCC200066.</title>
        <authorList>
            <person name="Lei X."/>
            <person name="Yuan F."/>
            <person name="Shi Y."/>
            <person name="Li X."/>
            <person name="Wang L."/>
            <person name="Hong B."/>
        </authorList>
    </citation>
    <scope>NUCLEOTIDE SEQUENCE [LARGE SCALE GENOMIC DNA]</scope>
    <source>
        <strain evidence="10 11">B-37</strain>
    </source>
</reference>
<dbReference type="InterPro" id="IPR029060">
    <property type="entry name" value="PIN-like_dom_sf"/>
</dbReference>
<dbReference type="AlphaFoldDB" id="A0A193C9Z5"/>
<feature type="binding site" evidence="8">
    <location>
        <position position="97"/>
    </location>
    <ligand>
        <name>Mg(2+)</name>
        <dbReference type="ChEBI" id="CHEBI:18420"/>
    </ligand>
</feature>